<accession>A0A8T2G872</accession>
<evidence type="ECO:0000313" key="2">
    <source>
        <dbReference type="Proteomes" id="UP000694251"/>
    </source>
</evidence>
<dbReference type="EMBL" id="JAEFBJ010000002">
    <property type="protein sequence ID" value="KAG7643616.1"/>
    <property type="molecule type" value="Genomic_DNA"/>
</dbReference>
<sequence length="55" mass="6178">MDGNGIVLSLFSLVPSSPPLIISSSDLLRIKSFSHILQFQDVSRPFCIRKTCRTR</sequence>
<feature type="non-terminal residue" evidence="1">
    <location>
        <position position="55"/>
    </location>
</feature>
<protein>
    <submittedName>
        <fullName evidence="1">Uncharacterized protein</fullName>
    </submittedName>
</protein>
<dbReference type="AlphaFoldDB" id="A0A8T2G872"/>
<keyword evidence="2" id="KW-1185">Reference proteome</keyword>
<reference evidence="1 2" key="1">
    <citation type="submission" date="2020-12" db="EMBL/GenBank/DDBJ databases">
        <title>Concerted genomic and epigenomic changes stabilize Arabidopsis allopolyploids.</title>
        <authorList>
            <person name="Chen Z."/>
        </authorList>
    </citation>
    <scope>NUCLEOTIDE SEQUENCE [LARGE SCALE GENOMIC DNA]</scope>
    <source>
        <strain evidence="1">As9502</strain>
        <tissue evidence="1">Leaf</tissue>
    </source>
</reference>
<comment type="caution">
    <text evidence="1">The sequence shown here is derived from an EMBL/GenBank/DDBJ whole genome shotgun (WGS) entry which is preliminary data.</text>
</comment>
<organism evidence="1 2">
    <name type="scientific">Arabidopsis suecica</name>
    <name type="common">Swedish thale-cress</name>
    <name type="synonym">Cardaminopsis suecica</name>
    <dbReference type="NCBI Taxonomy" id="45249"/>
    <lineage>
        <taxon>Eukaryota</taxon>
        <taxon>Viridiplantae</taxon>
        <taxon>Streptophyta</taxon>
        <taxon>Embryophyta</taxon>
        <taxon>Tracheophyta</taxon>
        <taxon>Spermatophyta</taxon>
        <taxon>Magnoliopsida</taxon>
        <taxon>eudicotyledons</taxon>
        <taxon>Gunneridae</taxon>
        <taxon>Pentapetalae</taxon>
        <taxon>rosids</taxon>
        <taxon>malvids</taxon>
        <taxon>Brassicales</taxon>
        <taxon>Brassicaceae</taxon>
        <taxon>Camelineae</taxon>
        <taxon>Arabidopsis</taxon>
    </lineage>
</organism>
<dbReference type="Proteomes" id="UP000694251">
    <property type="component" value="Chromosome 2"/>
</dbReference>
<gene>
    <name evidence="1" type="ORF">ISN44_As02g034040</name>
</gene>
<evidence type="ECO:0000313" key="1">
    <source>
        <dbReference type="EMBL" id="KAG7643616.1"/>
    </source>
</evidence>
<name>A0A8T2G872_ARASU</name>
<proteinExistence type="predicted"/>